<comment type="caution">
    <text evidence="1">The sequence shown here is derived from an EMBL/GenBank/DDBJ whole genome shotgun (WGS) entry which is preliminary data.</text>
</comment>
<evidence type="ECO:0000313" key="2">
    <source>
        <dbReference type="Proteomes" id="UP001566132"/>
    </source>
</evidence>
<name>A0ABD1EJ15_HYPHA</name>
<protein>
    <submittedName>
        <fullName evidence="1">Uncharacterized protein</fullName>
    </submittedName>
</protein>
<accession>A0ABD1EJ15</accession>
<organism evidence="1 2">
    <name type="scientific">Hypothenemus hampei</name>
    <name type="common">Coffee berry borer</name>
    <dbReference type="NCBI Taxonomy" id="57062"/>
    <lineage>
        <taxon>Eukaryota</taxon>
        <taxon>Metazoa</taxon>
        <taxon>Ecdysozoa</taxon>
        <taxon>Arthropoda</taxon>
        <taxon>Hexapoda</taxon>
        <taxon>Insecta</taxon>
        <taxon>Pterygota</taxon>
        <taxon>Neoptera</taxon>
        <taxon>Endopterygota</taxon>
        <taxon>Coleoptera</taxon>
        <taxon>Polyphaga</taxon>
        <taxon>Cucujiformia</taxon>
        <taxon>Curculionidae</taxon>
        <taxon>Scolytinae</taxon>
        <taxon>Hypothenemus</taxon>
    </lineage>
</organism>
<dbReference type="AlphaFoldDB" id="A0ABD1EJ15"/>
<reference evidence="1 2" key="1">
    <citation type="submission" date="2024-05" db="EMBL/GenBank/DDBJ databases">
        <title>Genetic variation in Jamaican populations of the coffee berry borer (Hypothenemus hampei).</title>
        <authorList>
            <person name="Errbii M."/>
            <person name="Myrie A."/>
        </authorList>
    </citation>
    <scope>NUCLEOTIDE SEQUENCE [LARGE SCALE GENOMIC DNA]</scope>
    <source>
        <strain evidence="1">JA-Hopewell-2020-01-JO</strain>
        <tissue evidence="1">Whole body</tissue>
    </source>
</reference>
<evidence type="ECO:0000313" key="1">
    <source>
        <dbReference type="EMBL" id="KAL1493660.1"/>
    </source>
</evidence>
<sequence length="298" mass="35260">MVLTHFSNFCGLEPFTSTSTICERDLCHKQGLYNIFIWFKEWNDKEQRLTYPSEHLTTFVGMSVTALETFMEYSRYKGLSKQASAYICQNVPYEWLTCTTHKRDIKELIIIGVVRVSVPWWCKRINRKYYEQKKDIRNESCFTRTGILKLHNEHVYADENPHSTTVRHYYNESTLSENSTFLTAARFHRNQCRALTLANFEIDLLGFEDDLKSHVLSYLNLRKSRVHTSDRSNFLICYSLGHSEQEYIYLTVLRDRGVNWGAGWGKKLTRYDTTQHDTTRHDTTRPALFVNKLKRRFS</sequence>
<dbReference type="EMBL" id="JBDJPC010000007">
    <property type="protein sequence ID" value="KAL1493660.1"/>
    <property type="molecule type" value="Genomic_DNA"/>
</dbReference>
<gene>
    <name evidence="1" type="ORF">ABEB36_009358</name>
</gene>
<keyword evidence="2" id="KW-1185">Reference proteome</keyword>
<dbReference type="Proteomes" id="UP001566132">
    <property type="component" value="Unassembled WGS sequence"/>
</dbReference>
<proteinExistence type="predicted"/>